<evidence type="ECO:0000313" key="3">
    <source>
        <dbReference type="Proteomes" id="UP001607302"/>
    </source>
</evidence>
<proteinExistence type="predicted"/>
<keyword evidence="1" id="KW-0472">Membrane</keyword>
<comment type="caution">
    <text evidence="2">The sequence shown here is derived from an EMBL/GenBank/DDBJ whole genome shotgun (WGS) entry which is preliminary data.</text>
</comment>
<evidence type="ECO:0000256" key="1">
    <source>
        <dbReference type="SAM" id="Phobius"/>
    </source>
</evidence>
<feature type="transmembrane region" description="Helical" evidence="1">
    <location>
        <begin position="96"/>
        <end position="117"/>
    </location>
</feature>
<protein>
    <submittedName>
        <fullName evidence="2">Uncharacterized protein</fullName>
    </submittedName>
</protein>
<dbReference type="EMBL" id="JAUDFV010000074">
    <property type="protein sequence ID" value="KAL2733875.1"/>
    <property type="molecule type" value="Genomic_DNA"/>
</dbReference>
<dbReference type="AlphaFoldDB" id="A0ABD2BMJ8"/>
<name>A0ABD2BMJ8_VESSQ</name>
<evidence type="ECO:0000313" key="2">
    <source>
        <dbReference type="EMBL" id="KAL2733875.1"/>
    </source>
</evidence>
<feature type="transmembrane region" description="Helical" evidence="1">
    <location>
        <begin position="129"/>
        <end position="153"/>
    </location>
</feature>
<feature type="transmembrane region" description="Helical" evidence="1">
    <location>
        <begin position="64"/>
        <end position="84"/>
    </location>
</feature>
<reference evidence="2 3" key="1">
    <citation type="journal article" date="2024" name="Ann. Entomol. Soc. Am.">
        <title>Genomic analyses of the southern and eastern yellowjacket wasps (Hymenoptera: Vespidae) reveal evolutionary signatures of social life.</title>
        <authorList>
            <person name="Catto M.A."/>
            <person name="Caine P.B."/>
            <person name="Orr S.E."/>
            <person name="Hunt B.G."/>
            <person name="Goodisman M.A.D."/>
        </authorList>
    </citation>
    <scope>NUCLEOTIDE SEQUENCE [LARGE SCALE GENOMIC DNA]</scope>
    <source>
        <strain evidence="2">233</strain>
        <tissue evidence="2">Head and thorax</tissue>
    </source>
</reference>
<sequence>MIPNTYNLQYYPQEQEVSYDDEFDNVPMVKPIRILQFILLGTLIALTIYTCFNETPYTEIDKILLFLAFGTFFFITFIDIISQLGGDPITETPVRMFLFGVVGAVIILLAAFQIFSITRREEVDDTWKLMTAIVLSVIASIVYLIDVLLIFLYGY</sequence>
<dbReference type="Proteomes" id="UP001607302">
    <property type="component" value="Unassembled WGS sequence"/>
</dbReference>
<feature type="transmembrane region" description="Helical" evidence="1">
    <location>
        <begin position="34"/>
        <end position="52"/>
    </location>
</feature>
<keyword evidence="1" id="KW-1133">Transmembrane helix</keyword>
<accession>A0ABD2BMJ8</accession>
<gene>
    <name evidence="2" type="ORF">V1478_003573</name>
</gene>
<keyword evidence="1" id="KW-0812">Transmembrane</keyword>
<keyword evidence="3" id="KW-1185">Reference proteome</keyword>
<organism evidence="2 3">
    <name type="scientific">Vespula squamosa</name>
    <name type="common">Southern yellow jacket</name>
    <name type="synonym">Wasp</name>
    <dbReference type="NCBI Taxonomy" id="30214"/>
    <lineage>
        <taxon>Eukaryota</taxon>
        <taxon>Metazoa</taxon>
        <taxon>Ecdysozoa</taxon>
        <taxon>Arthropoda</taxon>
        <taxon>Hexapoda</taxon>
        <taxon>Insecta</taxon>
        <taxon>Pterygota</taxon>
        <taxon>Neoptera</taxon>
        <taxon>Endopterygota</taxon>
        <taxon>Hymenoptera</taxon>
        <taxon>Apocrita</taxon>
        <taxon>Aculeata</taxon>
        <taxon>Vespoidea</taxon>
        <taxon>Vespidae</taxon>
        <taxon>Vespinae</taxon>
        <taxon>Vespula</taxon>
    </lineage>
</organism>